<dbReference type="SUPFAM" id="SSF54001">
    <property type="entry name" value="Cysteine proteinases"/>
    <property type="match status" value="3"/>
</dbReference>
<organism evidence="11 12">
    <name type="scientific">Pristionchus mayeri</name>
    <dbReference type="NCBI Taxonomy" id="1317129"/>
    <lineage>
        <taxon>Eukaryota</taxon>
        <taxon>Metazoa</taxon>
        <taxon>Ecdysozoa</taxon>
        <taxon>Nematoda</taxon>
        <taxon>Chromadorea</taxon>
        <taxon>Rhabditida</taxon>
        <taxon>Rhabditina</taxon>
        <taxon>Diplogasteromorpha</taxon>
        <taxon>Diplogasteroidea</taxon>
        <taxon>Neodiplogasteridae</taxon>
        <taxon>Pristionchus</taxon>
    </lineage>
</organism>
<feature type="compositionally biased region" description="Polar residues" evidence="8">
    <location>
        <begin position="937"/>
        <end position="947"/>
    </location>
</feature>
<evidence type="ECO:0000256" key="8">
    <source>
        <dbReference type="SAM" id="MobiDB-lite"/>
    </source>
</evidence>
<feature type="compositionally biased region" description="Basic and acidic residues" evidence="8">
    <location>
        <begin position="922"/>
        <end position="936"/>
    </location>
</feature>
<dbReference type="GO" id="GO:0005829">
    <property type="term" value="C:cytosol"/>
    <property type="evidence" value="ECO:0007669"/>
    <property type="project" value="TreeGrafter"/>
</dbReference>
<gene>
    <name evidence="11" type="ORF">PMAYCL1PPCAC_13020</name>
</gene>
<proteinExistence type="inferred from homology"/>
<dbReference type="GO" id="GO:0016579">
    <property type="term" value="P:protein deubiquitination"/>
    <property type="evidence" value="ECO:0007669"/>
    <property type="project" value="InterPro"/>
</dbReference>
<evidence type="ECO:0000256" key="7">
    <source>
        <dbReference type="ARBA" id="ARBA00022807"/>
    </source>
</evidence>
<feature type="compositionally biased region" description="Basic and acidic residues" evidence="8">
    <location>
        <begin position="809"/>
        <end position="818"/>
    </location>
</feature>
<evidence type="ECO:0000256" key="3">
    <source>
        <dbReference type="ARBA" id="ARBA00012759"/>
    </source>
</evidence>
<dbReference type="PANTHER" id="PTHR24006">
    <property type="entry name" value="UBIQUITIN CARBOXYL-TERMINAL HYDROLASE"/>
    <property type="match status" value="1"/>
</dbReference>
<feature type="compositionally biased region" description="Low complexity" evidence="8">
    <location>
        <begin position="908"/>
        <end position="921"/>
    </location>
</feature>
<dbReference type="Gene3D" id="3.90.70.10">
    <property type="entry name" value="Cysteine proteinases"/>
    <property type="match status" value="2"/>
</dbReference>
<evidence type="ECO:0000259" key="9">
    <source>
        <dbReference type="PROSITE" id="PS50235"/>
    </source>
</evidence>
<evidence type="ECO:0000256" key="2">
    <source>
        <dbReference type="ARBA" id="ARBA00005427"/>
    </source>
</evidence>
<dbReference type="CDD" id="cd22755">
    <property type="entry name" value="OTU_CeDUB-like"/>
    <property type="match status" value="1"/>
</dbReference>
<reference evidence="12" key="1">
    <citation type="submission" date="2022-10" db="EMBL/GenBank/DDBJ databases">
        <title>Genome assembly of Pristionchus species.</title>
        <authorList>
            <person name="Yoshida K."/>
            <person name="Sommer R.J."/>
        </authorList>
    </citation>
    <scope>NUCLEOTIDE SEQUENCE [LARGE SCALE GENOMIC DNA]</scope>
    <source>
        <strain evidence="12">RS5460</strain>
    </source>
</reference>
<evidence type="ECO:0000256" key="5">
    <source>
        <dbReference type="ARBA" id="ARBA00022786"/>
    </source>
</evidence>
<keyword evidence="5" id="KW-0833">Ubl conjugation pathway</keyword>
<dbReference type="InterPro" id="IPR038765">
    <property type="entry name" value="Papain-like_cys_pep_sf"/>
</dbReference>
<feature type="compositionally biased region" description="Basic and acidic residues" evidence="8">
    <location>
        <begin position="355"/>
        <end position="365"/>
    </location>
</feature>
<dbReference type="InterPro" id="IPR050164">
    <property type="entry name" value="Peptidase_C19"/>
</dbReference>
<evidence type="ECO:0000313" key="11">
    <source>
        <dbReference type="EMBL" id="GMR42825.1"/>
    </source>
</evidence>
<feature type="compositionally biased region" description="Basic and acidic residues" evidence="8">
    <location>
        <begin position="272"/>
        <end position="287"/>
    </location>
</feature>
<feature type="region of interest" description="Disordered" evidence="8">
    <location>
        <begin position="123"/>
        <end position="183"/>
    </location>
</feature>
<comment type="caution">
    <text evidence="11">The sequence shown here is derived from an EMBL/GenBank/DDBJ whole genome shotgun (WGS) entry which is preliminary data.</text>
</comment>
<evidence type="ECO:0000256" key="1">
    <source>
        <dbReference type="ARBA" id="ARBA00000707"/>
    </source>
</evidence>
<feature type="compositionally biased region" description="Acidic residues" evidence="8">
    <location>
        <begin position="1135"/>
        <end position="1147"/>
    </location>
</feature>
<dbReference type="EC" id="3.4.19.12" evidence="3"/>
<dbReference type="CDD" id="cd02257">
    <property type="entry name" value="Peptidase_C19"/>
    <property type="match status" value="1"/>
</dbReference>
<feature type="compositionally biased region" description="Basic and acidic residues" evidence="8">
    <location>
        <begin position="307"/>
        <end position="316"/>
    </location>
</feature>
<dbReference type="PROSITE" id="PS00973">
    <property type="entry name" value="USP_2"/>
    <property type="match status" value="1"/>
</dbReference>
<feature type="compositionally biased region" description="Basic and acidic residues" evidence="8">
    <location>
        <begin position="1114"/>
        <end position="1134"/>
    </location>
</feature>
<dbReference type="InterPro" id="IPR018200">
    <property type="entry name" value="USP_CS"/>
</dbReference>
<dbReference type="GO" id="GO:0005634">
    <property type="term" value="C:nucleus"/>
    <property type="evidence" value="ECO:0007669"/>
    <property type="project" value="TreeGrafter"/>
</dbReference>
<keyword evidence="7" id="KW-0788">Thiol protease</keyword>
<feature type="compositionally biased region" description="Basic and acidic residues" evidence="8">
    <location>
        <begin position="980"/>
        <end position="991"/>
    </location>
</feature>
<keyword evidence="12" id="KW-1185">Reference proteome</keyword>
<dbReference type="EMBL" id="BTRK01000003">
    <property type="protein sequence ID" value="GMR42825.1"/>
    <property type="molecule type" value="Genomic_DNA"/>
</dbReference>
<sequence length="1615" mass="183000">MTLNEQREIAAQVVIKRRKNADSTSPRPAIITATPGFISIKSTEGKFLPVKFKVDSVIKFKRPKGANTKWATLDFIQNIDAKFTWINIQVREASEMDELVDVINFAWDSRPEISLFADNADEIPAPVHKPPPNATKPSVAPPIGRDARRKVKVDDEEDRNCHGGFDNDFRSSSAASRKAPQKTDQLKRLFVENAEEKALPVHKNPHAIKQSRLPDCLRAKSDAVESKPKGLINKILKEGDEVGKQSSIHEEKKRLPPLNLSSTTAPSIAMERSPKESFDGKRSEGIGDRSFYGSQKPSMIPVKKRMGTKDSLDASRSRPAARCVVTPGIPEVRLEEEDDCDNSDLPSSYQPIVGHAERREEKKSLTDPAAARLFDDLKKKSSNSNLSRDNERSSNNPPYRSPLINRQVSTDRSTSYTEGWMYKKQENIGNSCYMNSTMQVLAACPLFVEQMGEAYSSLKERKGWDRISDTFKCFRNLMYWLAGKTPRGAVPTSMLEKMRRQIMTLDAIFEEMGGRAQQDAEECLTAILGAISDECTGKGFRKRDSLSRRSLGGVSPVKRTDPETGSSQFGSQSGEGEKREKPACLDPVDLLEVKMRDVKRCNSCGDTNHKDAMEHRVHLVVEEEERRYRPWTVKCVQQLLAAEIAQEETIGDFNCEKCPVKSTATGTKQFVQFGEYIIIVLKRFGYDENQRLRKLNTPIRVPLYLEAADLTGGERTRETGDHDVTIVLHDELQKTQWKNRKETLKVASPAVKVMEKTNEWVDNEDANTQVTQSGEYDSFFDNDGGGDKMEDTEEGGWVKEEEIEEDGEGEKTAGKDDVTEIIEIGSQPDCLETAEGLATGDEEIPPPISTPVETPPTSRVRMETPVTVQGEKKRRSEGNRGTMTTPSRKRGRQRTSTGNEGTSEKRLSSGSLSSLSYSAPSKSEKKSRLEGKRRSSEQMSPMYTARSSVDEVTIVDDDDEEEKKSRRLSTESKTPCWAVTEEKKEKRKSTDVYDFDDDEVEKEAGPANWKKRPTKGFVPPVRSKRPLSNVNGPPQESPVKGDNRRKKQKAENIDPSPIKMEQKGGGKRKEETEEDTQATEEGKERMRNGEGMEKERNDLPDNVTRRSKAREMRRRTGEGKGEEERSTCGEKSEEREEMEEVREDEEGSIMSRGSKDEEEGSSEEVVQETPPEEIEEGEENEKEGGDVKEDEEKNTEGIGAEEEEKEEELFEDEEEGEIEKREEAPVTDEECLIGEAEAAVFDTPKVGLQSQDYDMDRIEPTEEDGEVRLPPMHLPNLSPVKKKEEGEVQEEKEEENDLEIIENEKEKKEERKKEKDEYRANWRKLFIDTDPPPLRDHFAFRPVDDRWMRGQCKMLGLESAVDNGSEHPNVFKKLRAQSNLCKISAEPRLADIKDIDGDGNCLFRSLSWWVTGSEESHEQMRQQIVNFMCKFPDDFGSRMSGNGKKYTKESNDRMFELGEWGTHCEIYGAATLLGVDIYTYHEKRWKPYRPLFDWTAVGGHKVTRKTGVNERTRFGIYLSNPENFHYDVVTYMEPEVPVSGTSYRLLGTILHRGATACSGHYVADVYDQEKKQWIHCDDEKIKERSVIEVLMNAMDEGYVLVYGKNEGKKGMERVD</sequence>
<feature type="compositionally biased region" description="Basic and acidic residues" evidence="8">
    <location>
        <begin position="1080"/>
        <end position="1099"/>
    </location>
</feature>
<feature type="compositionally biased region" description="Low complexity" evidence="8">
    <location>
        <begin position="565"/>
        <end position="574"/>
    </location>
</feature>
<comment type="similarity">
    <text evidence="2">Belongs to the peptidase C19 family. USP10 subfamily.</text>
</comment>
<dbReference type="Pfam" id="PF00443">
    <property type="entry name" value="UCH"/>
    <property type="match status" value="2"/>
</dbReference>
<evidence type="ECO:0000256" key="6">
    <source>
        <dbReference type="ARBA" id="ARBA00022801"/>
    </source>
</evidence>
<dbReference type="InterPro" id="IPR028889">
    <property type="entry name" value="USP"/>
</dbReference>
<name>A0AAN4ZTD1_9BILA</name>
<evidence type="ECO:0000256" key="4">
    <source>
        <dbReference type="ARBA" id="ARBA00022670"/>
    </source>
</evidence>
<feature type="compositionally biased region" description="Basic and acidic residues" evidence="8">
    <location>
        <begin position="1302"/>
        <end position="1314"/>
    </location>
</feature>
<dbReference type="PANTHER" id="PTHR24006:SF687">
    <property type="entry name" value="UBIQUITIN CARBOXYL-TERMINAL HYDROLASE 10"/>
    <property type="match status" value="1"/>
</dbReference>
<feature type="region of interest" description="Disordered" evidence="8">
    <location>
        <begin position="762"/>
        <end position="1314"/>
    </location>
</feature>
<feature type="compositionally biased region" description="Acidic residues" evidence="8">
    <location>
        <begin position="1156"/>
        <end position="1181"/>
    </location>
</feature>
<feature type="compositionally biased region" description="Acidic residues" evidence="8">
    <location>
        <begin position="1196"/>
        <end position="1217"/>
    </location>
</feature>
<evidence type="ECO:0000259" key="10">
    <source>
        <dbReference type="PROSITE" id="PS50802"/>
    </source>
</evidence>
<dbReference type="PROSITE" id="PS50802">
    <property type="entry name" value="OTU"/>
    <property type="match status" value="1"/>
</dbReference>
<dbReference type="Proteomes" id="UP001328107">
    <property type="component" value="Unassembled WGS sequence"/>
</dbReference>
<keyword evidence="6" id="KW-0378">Hydrolase</keyword>
<feature type="compositionally biased region" description="Basic and acidic residues" evidence="8">
    <location>
        <begin position="1182"/>
        <end position="1195"/>
    </location>
</feature>
<evidence type="ECO:0000313" key="12">
    <source>
        <dbReference type="Proteomes" id="UP001328107"/>
    </source>
</evidence>
<dbReference type="Gene3D" id="6.10.20.180">
    <property type="match status" value="1"/>
</dbReference>
<dbReference type="InterPro" id="IPR003323">
    <property type="entry name" value="OTU_dom"/>
</dbReference>
<feature type="compositionally biased region" description="Polar residues" evidence="8">
    <location>
        <begin position="766"/>
        <end position="775"/>
    </location>
</feature>
<keyword evidence="4" id="KW-0645">Protease</keyword>
<feature type="domain" description="OTU" evidence="10">
    <location>
        <begin position="1390"/>
        <end position="1532"/>
    </location>
</feature>
<comment type="catalytic activity">
    <reaction evidence="1">
        <text>Thiol-dependent hydrolysis of ester, thioester, amide, peptide and isopeptide bonds formed by the C-terminal Gly of ubiquitin (a 76-residue protein attached to proteins as an intracellular targeting signal).</text>
        <dbReference type="EC" id="3.4.19.12"/>
    </reaction>
</comment>
<feature type="domain" description="USP" evidence="9">
    <location>
        <begin position="423"/>
        <end position="1605"/>
    </location>
</feature>
<feature type="compositionally biased region" description="Polar residues" evidence="8">
    <location>
        <begin position="393"/>
        <end position="411"/>
    </location>
</feature>
<feature type="compositionally biased region" description="Basic and acidic residues" evidence="8">
    <location>
        <begin position="159"/>
        <end position="169"/>
    </location>
</feature>
<protein>
    <recommendedName>
        <fullName evidence="3">ubiquitinyl hydrolase 1</fullName>
        <ecNumber evidence="3">3.4.19.12</ecNumber>
    </recommendedName>
</protein>
<feature type="region of interest" description="Disordered" evidence="8">
    <location>
        <begin position="548"/>
        <end position="581"/>
    </location>
</feature>
<feature type="compositionally biased region" description="Acidic residues" evidence="8">
    <location>
        <begin position="1287"/>
        <end position="1301"/>
    </location>
</feature>
<feature type="compositionally biased region" description="Basic and acidic residues" evidence="8">
    <location>
        <begin position="1060"/>
        <end position="1071"/>
    </location>
</feature>
<dbReference type="GO" id="GO:0006508">
    <property type="term" value="P:proteolysis"/>
    <property type="evidence" value="ECO:0007669"/>
    <property type="project" value="UniProtKB-KW"/>
</dbReference>
<feature type="region of interest" description="Disordered" evidence="8">
    <location>
        <begin position="257"/>
        <end position="411"/>
    </location>
</feature>
<dbReference type="InterPro" id="IPR001394">
    <property type="entry name" value="Peptidase_C19_UCH"/>
</dbReference>
<accession>A0AAN4ZTD1</accession>
<dbReference type="PROSITE" id="PS50235">
    <property type="entry name" value="USP_3"/>
    <property type="match status" value="1"/>
</dbReference>
<dbReference type="GO" id="GO:0004843">
    <property type="term" value="F:cysteine-type deubiquitinase activity"/>
    <property type="evidence" value="ECO:0007669"/>
    <property type="project" value="UniProtKB-EC"/>
</dbReference>